<dbReference type="Gene3D" id="3.10.290.10">
    <property type="entry name" value="RNA-binding S4 domain"/>
    <property type="match status" value="1"/>
</dbReference>
<comment type="similarity">
    <text evidence="2">Belongs to the TlyA family.</text>
</comment>
<dbReference type="GO" id="GO:0008168">
    <property type="term" value="F:methyltransferase activity"/>
    <property type="evidence" value="ECO:0007669"/>
    <property type="project" value="UniProtKB-KW"/>
</dbReference>
<dbReference type="PANTHER" id="PTHR32319">
    <property type="entry name" value="BACTERIAL HEMOLYSIN-LIKE PROTEIN"/>
    <property type="match status" value="1"/>
</dbReference>
<organism evidence="6 7">
    <name type="scientific">Desulfobotulus pelophilus</name>
    <dbReference type="NCBI Taxonomy" id="2823377"/>
    <lineage>
        <taxon>Bacteria</taxon>
        <taxon>Pseudomonadati</taxon>
        <taxon>Thermodesulfobacteriota</taxon>
        <taxon>Desulfobacteria</taxon>
        <taxon>Desulfobacterales</taxon>
        <taxon>Desulfobacteraceae</taxon>
        <taxon>Desulfobotulus</taxon>
    </lineage>
</organism>
<evidence type="ECO:0000256" key="4">
    <source>
        <dbReference type="SAM" id="MobiDB-lite"/>
    </source>
</evidence>
<dbReference type="RefSeq" id="WP_265426034.1">
    <property type="nucleotide sequence ID" value="NZ_JAPFPW010000022.1"/>
</dbReference>
<dbReference type="SUPFAM" id="SSF55174">
    <property type="entry name" value="Alpha-L RNA-binding motif"/>
    <property type="match status" value="1"/>
</dbReference>
<dbReference type="Pfam" id="PF01479">
    <property type="entry name" value="S4"/>
    <property type="match status" value="1"/>
</dbReference>
<dbReference type="InterPro" id="IPR047048">
    <property type="entry name" value="TlyA"/>
</dbReference>
<evidence type="ECO:0000313" key="6">
    <source>
        <dbReference type="EMBL" id="MCW7755114.1"/>
    </source>
</evidence>
<dbReference type="CDD" id="cd02440">
    <property type="entry name" value="AdoMet_MTases"/>
    <property type="match status" value="1"/>
</dbReference>
<keyword evidence="7" id="KW-1185">Reference proteome</keyword>
<dbReference type="Proteomes" id="UP001209681">
    <property type="component" value="Unassembled WGS sequence"/>
</dbReference>
<feature type="region of interest" description="Disordered" evidence="4">
    <location>
        <begin position="250"/>
        <end position="286"/>
    </location>
</feature>
<dbReference type="GO" id="GO:0032259">
    <property type="term" value="P:methylation"/>
    <property type="evidence" value="ECO:0007669"/>
    <property type="project" value="UniProtKB-KW"/>
</dbReference>
<name>A0ABT3NCD0_9BACT</name>
<dbReference type="CDD" id="cd00165">
    <property type="entry name" value="S4"/>
    <property type="match status" value="1"/>
</dbReference>
<dbReference type="InterPro" id="IPR029063">
    <property type="entry name" value="SAM-dependent_MTases_sf"/>
</dbReference>
<sequence length="286" mass="31300">MASVSKKRLDSLMVEKGLVQSRERARALILAGKVLVNGQRMDKAGFQLTSDADIQAEIPDFPYVSRGALKLKAALDKLNISVNGMNCMDVGASTGGFTDLLLREGAARVFSVDVGYGQLAWSLRQDPRVVVLERTNIRHLPQNAVDIPLDLITIDTSFISLRLVIPACRRFLKEDARILALVKPQFEVGKGEVGKGGVVRDPLQQAKVVRDLQDFFIQEGFSAGTAIASPIQGPKGNQEFILPLWTRAATQQKEEYPESQEPAMRPDHIRTGDTPTLPSGSHEGDV</sequence>
<evidence type="ECO:0000256" key="2">
    <source>
        <dbReference type="ARBA" id="ARBA00029460"/>
    </source>
</evidence>
<evidence type="ECO:0000259" key="5">
    <source>
        <dbReference type="SMART" id="SM00363"/>
    </source>
</evidence>
<keyword evidence="1 3" id="KW-0694">RNA-binding</keyword>
<dbReference type="InterPro" id="IPR002942">
    <property type="entry name" value="S4_RNA-bd"/>
</dbReference>
<proteinExistence type="inferred from homology"/>
<dbReference type="NCBIfam" id="TIGR00478">
    <property type="entry name" value="tly"/>
    <property type="match status" value="1"/>
</dbReference>
<gene>
    <name evidence="6" type="ORF">OOT00_14090</name>
</gene>
<evidence type="ECO:0000313" key="7">
    <source>
        <dbReference type="Proteomes" id="UP001209681"/>
    </source>
</evidence>
<dbReference type="EMBL" id="JAPFPW010000022">
    <property type="protein sequence ID" value="MCW7755114.1"/>
    <property type="molecule type" value="Genomic_DNA"/>
</dbReference>
<dbReference type="PANTHER" id="PTHR32319:SF0">
    <property type="entry name" value="BACTERIAL HEMOLYSIN-LIKE PROTEIN"/>
    <property type="match status" value="1"/>
</dbReference>
<dbReference type="PIRSF" id="PIRSF005578">
    <property type="entry name" value="TlyA"/>
    <property type="match status" value="1"/>
</dbReference>
<dbReference type="PROSITE" id="PS50889">
    <property type="entry name" value="S4"/>
    <property type="match status" value="1"/>
</dbReference>
<keyword evidence="6" id="KW-0808">Transferase</keyword>
<dbReference type="SUPFAM" id="SSF53335">
    <property type="entry name" value="S-adenosyl-L-methionine-dependent methyltransferases"/>
    <property type="match status" value="1"/>
</dbReference>
<keyword evidence="6" id="KW-0489">Methyltransferase</keyword>
<comment type="caution">
    <text evidence="6">The sequence shown here is derived from an EMBL/GenBank/DDBJ whole genome shotgun (WGS) entry which is preliminary data.</text>
</comment>
<dbReference type="InterPro" id="IPR036986">
    <property type="entry name" value="S4_RNA-bd_sf"/>
</dbReference>
<dbReference type="SMART" id="SM00363">
    <property type="entry name" value="S4"/>
    <property type="match status" value="1"/>
</dbReference>
<dbReference type="Gene3D" id="3.40.50.150">
    <property type="entry name" value="Vaccinia Virus protein VP39"/>
    <property type="match status" value="1"/>
</dbReference>
<feature type="domain" description="RNA-binding S4" evidence="5">
    <location>
        <begin position="7"/>
        <end position="72"/>
    </location>
</feature>
<dbReference type="InterPro" id="IPR002877">
    <property type="entry name" value="RNA_MeTrfase_FtsJ_dom"/>
</dbReference>
<evidence type="ECO:0000256" key="3">
    <source>
        <dbReference type="PROSITE-ProRule" id="PRU00182"/>
    </source>
</evidence>
<accession>A0ABT3NCD0</accession>
<reference evidence="6 7" key="1">
    <citation type="submission" date="2022-11" db="EMBL/GenBank/DDBJ databases">
        <title>Desulfobotulus tamanensis H1 sp. nov. - anaerobic, alkaliphilic, sulphate reducing bacterium isolated from terrestrial mud volcano.</title>
        <authorList>
            <person name="Frolova A."/>
            <person name="Merkel A.Y."/>
            <person name="Slobodkin A.I."/>
        </authorList>
    </citation>
    <scope>NUCLEOTIDE SEQUENCE [LARGE SCALE GENOMIC DNA]</scope>
    <source>
        <strain evidence="6 7">H1</strain>
    </source>
</reference>
<evidence type="ECO:0000256" key="1">
    <source>
        <dbReference type="ARBA" id="ARBA00022884"/>
    </source>
</evidence>
<protein>
    <submittedName>
        <fullName evidence="6">TlyA family RNA methyltransferase</fullName>
    </submittedName>
</protein>
<dbReference type="Pfam" id="PF01728">
    <property type="entry name" value="FtsJ"/>
    <property type="match status" value="1"/>
</dbReference>
<dbReference type="InterPro" id="IPR004538">
    <property type="entry name" value="Hemolysin_A/TlyA"/>
</dbReference>